<dbReference type="PROSITE" id="PS50102">
    <property type="entry name" value="RRM"/>
    <property type="match status" value="1"/>
</dbReference>
<organism evidence="6 7">
    <name type="scientific">Saponaria officinalis</name>
    <name type="common">Common soapwort</name>
    <name type="synonym">Lychnis saponaria</name>
    <dbReference type="NCBI Taxonomy" id="3572"/>
    <lineage>
        <taxon>Eukaryota</taxon>
        <taxon>Viridiplantae</taxon>
        <taxon>Streptophyta</taxon>
        <taxon>Embryophyta</taxon>
        <taxon>Tracheophyta</taxon>
        <taxon>Spermatophyta</taxon>
        <taxon>Magnoliopsida</taxon>
        <taxon>eudicotyledons</taxon>
        <taxon>Gunneridae</taxon>
        <taxon>Pentapetalae</taxon>
        <taxon>Caryophyllales</taxon>
        <taxon>Caryophyllaceae</taxon>
        <taxon>Caryophylleae</taxon>
        <taxon>Saponaria</taxon>
    </lineage>
</organism>
<comment type="caution">
    <text evidence="6">The sequence shown here is derived from an EMBL/GenBank/DDBJ whole genome shotgun (WGS) entry which is preliminary data.</text>
</comment>
<accession>A0AAW1H553</accession>
<dbReference type="InterPro" id="IPR002075">
    <property type="entry name" value="NTF2_dom"/>
</dbReference>
<dbReference type="InterPro" id="IPR035979">
    <property type="entry name" value="RBD_domain_sf"/>
</dbReference>
<evidence type="ECO:0000256" key="2">
    <source>
        <dbReference type="PROSITE-ProRule" id="PRU00176"/>
    </source>
</evidence>
<feature type="domain" description="RRM" evidence="4">
    <location>
        <begin position="320"/>
        <end position="404"/>
    </location>
</feature>
<keyword evidence="7" id="KW-1185">Reference proteome</keyword>
<dbReference type="PANTHER" id="PTHR10693:SF58">
    <property type="entry name" value="OS02G0131700 PROTEIN"/>
    <property type="match status" value="1"/>
</dbReference>
<feature type="domain" description="NTF2" evidence="5">
    <location>
        <begin position="11"/>
        <end position="125"/>
    </location>
</feature>
<dbReference type="AlphaFoldDB" id="A0AAW1H553"/>
<evidence type="ECO:0000259" key="4">
    <source>
        <dbReference type="PROSITE" id="PS50102"/>
    </source>
</evidence>
<dbReference type="CDD" id="cd00590">
    <property type="entry name" value="RRM_SF"/>
    <property type="match status" value="1"/>
</dbReference>
<feature type="compositionally biased region" description="Basic and acidic residues" evidence="3">
    <location>
        <begin position="437"/>
        <end position="451"/>
    </location>
</feature>
<feature type="region of interest" description="Disordered" evidence="3">
    <location>
        <begin position="283"/>
        <end position="303"/>
    </location>
</feature>
<dbReference type="EMBL" id="JBDFQZ010000012">
    <property type="protein sequence ID" value="KAK9671759.1"/>
    <property type="molecule type" value="Genomic_DNA"/>
</dbReference>
<dbReference type="InterPro" id="IPR000504">
    <property type="entry name" value="RRM_dom"/>
</dbReference>
<dbReference type="Pfam" id="PF00076">
    <property type="entry name" value="RRM_1"/>
    <property type="match status" value="1"/>
</dbReference>
<evidence type="ECO:0000313" key="7">
    <source>
        <dbReference type="Proteomes" id="UP001443914"/>
    </source>
</evidence>
<dbReference type="GO" id="GO:0005829">
    <property type="term" value="C:cytosol"/>
    <property type="evidence" value="ECO:0007669"/>
    <property type="project" value="TreeGrafter"/>
</dbReference>
<evidence type="ECO:0000313" key="6">
    <source>
        <dbReference type="EMBL" id="KAK9671759.1"/>
    </source>
</evidence>
<dbReference type="PANTHER" id="PTHR10693">
    <property type="entry name" value="RAS GTPASE-ACTIVATING PROTEIN-BINDING PROTEIN"/>
    <property type="match status" value="1"/>
</dbReference>
<evidence type="ECO:0008006" key="8">
    <source>
        <dbReference type="Google" id="ProtNLM"/>
    </source>
</evidence>
<reference evidence="6" key="1">
    <citation type="submission" date="2024-03" db="EMBL/GenBank/DDBJ databases">
        <title>WGS assembly of Saponaria officinalis var. Norfolk2.</title>
        <authorList>
            <person name="Jenkins J."/>
            <person name="Shu S."/>
            <person name="Grimwood J."/>
            <person name="Barry K."/>
            <person name="Goodstein D."/>
            <person name="Schmutz J."/>
            <person name="Leebens-Mack J."/>
            <person name="Osbourn A."/>
        </authorList>
    </citation>
    <scope>NUCLEOTIDE SEQUENCE [LARGE SCALE GENOMIC DNA]</scope>
    <source>
        <strain evidence="6">JIC</strain>
    </source>
</reference>
<gene>
    <name evidence="6" type="ORF">RND81_12G052900</name>
</gene>
<dbReference type="Pfam" id="PF02136">
    <property type="entry name" value="NTF2"/>
    <property type="match status" value="1"/>
</dbReference>
<dbReference type="GO" id="GO:1990904">
    <property type="term" value="C:ribonucleoprotein complex"/>
    <property type="evidence" value="ECO:0007669"/>
    <property type="project" value="TreeGrafter"/>
</dbReference>
<feature type="region of interest" description="Disordered" evidence="3">
    <location>
        <begin position="401"/>
        <end position="451"/>
    </location>
</feature>
<dbReference type="InterPro" id="IPR018222">
    <property type="entry name" value="Nuclear_transport_factor_2_euk"/>
</dbReference>
<dbReference type="InterPro" id="IPR012677">
    <property type="entry name" value="Nucleotide-bd_a/b_plait_sf"/>
</dbReference>
<keyword evidence="1 2" id="KW-0694">RNA-binding</keyword>
<dbReference type="SUPFAM" id="SSF54928">
    <property type="entry name" value="RNA-binding domain, RBD"/>
    <property type="match status" value="1"/>
</dbReference>
<evidence type="ECO:0000259" key="5">
    <source>
        <dbReference type="PROSITE" id="PS50177"/>
    </source>
</evidence>
<protein>
    <recommendedName>
        <fullName evidence="8">G3BP-like protein</fullName>
    </recommendedName>
</protein>
<dbReference type="Gene3D" id="3.10.450.50">
    <property type="match status" value="1"/>
</dbReference>
<dbReference type="Gene3D" id="3.30.70.330">
    <property type="match status" value="1"/>
</dbReference>
<dbReference type="Proteomes" id="UP001443914">
    <property type="component" value="Unassembled WGS sequence"/>
</dbReference>
<proteinExistence type="predicted"/>
<dbReference type="SUPFAM" id="SSF54427">
    <property type="entry name" value="NTF2-like"/>
    <property type="match status" value="1"/>
</dbReference>
<dbReference type="InterPro" id="IPR039539">
    <property type="entry name" value="Ras_GTPase_bind_prot"/>
</dbReference>
<dbReference type="SMART" id="SM00360">
    <property type="entry name" value="RRM"/>
    <property type="match status" value="1"/>
</dbReference>
<sequence>MATTYMTAAQVGSYFVTQYYSMLQQRPEYVHQLYSDSSTMLRIDGHAREAASAMLQIHTLVMSTRFTSIEIKTINSLESWNGGVLVMVTGSLQTGDFSGRRKFAQTFFLAPQEKGFFVLTDILHFIEDQIYSYPASLISQSNVNANANLNASSATPEPVASYMMSGGMQYMPSSEIKENGGADKYSMSEQQLQQAPEVESILEDHSREQGNGFLESQINPLQEVPCSPIEESVEEPQKHTYASVLRTAKAQVAPSVVYPSSSDKSGTPVSEWQNVPQQINQQFVAQPSQQQSSSTHAVNDSVTGDMGEEFSTISDIGEIKSVYVRNLLPNVSVSELEEEFKKFGQLSSEGVAIRRLKDTDVCYAFVEFEEIASVQNAIKAGSVQIGGRQLYIEERRANSSFARGRRGRGRASYQPDSSRGRFGGRSYSRGGGAQVGGERDFNRSRGNDFYR</sequence>
<evidence type="ECO:0000256" key="3">
    <source>
        <dbReference type="SAM" id="MobiDB-lite"/>
    </source>
</evidence>
<dbReference type="InterPro" id="IPR032710">
    <property type="entry name" value="NTF2-like_dom_sf"/>
</dbReference>
<name>A0AAW1H553_SAPOF</name>
<evidence type="ECO:0000256" key="1">
    <source>
        <dbReference type="ARBA" id="ARBA00022884"/>
    </source>
</evidence>
<dbReference type="FunFam" id="3.10.450.50:FF:000003">
    <property type="entry name" value="Nuclear transport factor 2 family protein"/>
    <property type="match status" value="1"/>
</dbReference>
<dbReference type="PROSITE" id="PS50177">
    <property type="entry name" value="NTF2_DOMAIN"/>
    <property type="match status" value="1"/>
</dbReference>
<dbReference type="GO" id="GO:0003729">
    <property type="term" value="F:mRNA binding"/>
    <property type="evidence" value="ECO:0007669"/>
    <property type="project" value="TreeGrafter"/>
</dbReference>
<feature type="compositionally biased region" description="Low complexity" evidence="3">
    <location>
        <begin position="283"/>
        <end position="294"/>
    </location>
</feature>
<dbReference type="CDD" id="cd00780">
    <property type="entry name" value="NTF2"/>
    <property type="match status" value="1"/>
</dbReference>